<dbReference type="EMBL" id="BGPR01210597">
    <property type="protein sequence ID" value="GBN40816.1"/>
    <property type="molecule type" value="Genomic_DNA"/>
</dbReference>
<proteinExistence type="predicted"/>
<gene>
    <name evidence="1" type="ORF">AVEN_48163_1</name>
</gene>
<evidence type="ECO:0000313" key="2">
    <source>
        <dbReference type="Proteomes" id="UP000499080"/>
    </source>
</evidence>
<dbReference type="AlphaFoldDB" id="A0A4Y2NST8"/>
<organism evidence="1 2">
    <name type="scientific">Araneus ventricosus</name>
    <name type="common">Orbweaver spider</name>
    <name type="synonym">Epeira ventricosa</name>
    <dbReference type="NCBI Taxonomy" id="182803"/>
    <lineage>
        <taxon>Eukaryota</taxon>
        <taxon>Metazoa</taxon>
        <taxon>Ecdysozoa</taxon>
        <taxon>Arthropoda</taxon>
        <taxon>Chelicerata</taxon>
        <taxon>Arachnida</taxon>
        <taxon>Araneae</taxon>
        <taxon>Araneomorphae</taxon>
        <taxon>Entelegynae</taxon>
        <taxon>Araneoidea</taxon>
        <taxon>Araneidae</taxon>
        <taxon>Araneus</taxon>
    </lineage>
</organism>
<dbReference type="Proteomes" id="UP000499080">
    <property type="component" value="Unassembled WGS sequence"/>
</dbReference>
<keyword evidence="2" id="KW-1185">Reference proteome</keyword>
<evidence type="ECO:0000313" key="1">
    <source>
        <dbReference type="EMBL" id="GBN40816.1"/>
    </source>
</evidence>
<reference evidence="1 2" key="1">
    <citation type="journal article" date="2019" name="Sci. Rep.">
        <title>Orb-weaving spider Araneus ventricosus genome elucidates the spidroin gene catalogue.</title>
        <authorList>
            <person name="Kono N."/>
            <person name="Nakamura H."/>
            <person name="Ohtoshi R."/>
            <person name="Moran D.A.P."/>
            <person name="Shinohara A."/>
            <person name="Yoshida Y."/>
            <person name="Fujiwara M."/>
            <person name="Mori M."/>
            <person name="Tomita M."/>
            <person name="Arakawa K."/>
        </authorList>
    </citation>
    <scope>NUCLEOTIDE SEQUENCE [LARGE SCALE GENOMIC DNA]</scope>
</reference>
<sequence>MNFNRYYQLLSIISKRIMTHICGLRKIIVFRILKNVGLILKNDINSPNSLYYNNVCYKNDSGIANAFADYFNSAFKPSIVCEGKDEFKNNCVGDFINIDSFTYDDVVMAIKELKSYQTVGVDKIPSFIIKG</sequence>
<accession>A0A4Y2NST8</accession>
<protein>
    <submittedName>
        <fullName evidence="1">Uncharacterized protein</fullName>
    </submittedName>
</protein>
<name>A0A4Y2NST8_ARAVE</name>
<comment type="caution">
    <text evidence="1">The sequence shown here is derived from an EMBL/GenBank/DDBJ whole genome shotgun (WGS) entry which is preliminary data.</text>
</comment>